<evidence type="ECO:0000313" key="5">
    <source>
        <dbReference type="Proteomes" id="UP000008984"/>
    </source>
</evidence>
<evidence type="ECO:0000256" key="3">
    <source>
        <dbReference type="SAM" id="SignalP"/>
    </source>
</evidence>
<dbReference type="HOGENOM" id="CLU_1704462_0_0_1"/>
<evidence type="ECO:0000256" key="2">
    <source>
        <dbReference type="SAM" id="Phobius"/>
    </source>
</evidence>
<sequence>MPCRGEATRVAVLLLLFPEPLTLEQLLAEEVYGPSGPKGCAKGDYRSAVAGRVGGDAGLVGAAAAKSEDNRGSDCAGGGEESKSRQKVPPAAEETVGKGCSSWRCRSKLVLVLVLVLVLMPMLAGATPQRHKQQTRAKESDFKAAPSRAGEKTS</sequence>
<evidence type="ECO:0000313" key="4">
    <source>
        <dbReference type="EMBL" id="EGR51746.1"/>
    </source>
</evidence>
<dbReference type="RefSeq" id="XP_006962169.1">
    <property type="nucleotide sequence ID" value="XM_006962107.1"/>
</dbReference>
<reference evidence="4 5" key="1">
    <citation type="journal article" date="2008" name="Nat. Biotechnol.">
        <title>Genome sequencing and analysis of the biomass-degrading fungus Trichoderma reesei (syn. Hypocrea jecorina).</title>
        <authorList>
            <person name="Martinez D."/>
            <person name="Berka R.M."/>
            <person name="Henrissat B."/>
            <person name="Saloheimo M."/>
            <person name="Arvas M."/>
            <person name="Baker S.E."/>
            <person name="Chapman J."/>
            <person name="Chertkov O."/>
            <person name="Coutinho P.M."/>
            <person name="Cullen D."/>
            <person name="Danchin E.G."/>
            <person name="Grigoriev I.V."/>
            <person name="Harris P."/>
            <person name="Jackson M."/>
            <person name="Kubicek C.P."/>
            <person name="Han C.S."/>
            <person name="Ho I."/>
            <person name="Larrondo L.F."/>
            <person name="de Leon A.L."/>
            <person name="Magnuson J.K."/>
            <person name="Merino S."/>
            <person name="Misra M."/>
            <person name="Nelson B."/>
            <person name="Putnam N."/>
            <person name="Robbertse B."/>
            <person name="Salamov A.A."/>
            <person name="Schmoll M."/>
            <person name="Terry A."/>
            <person name="Thayer N."/>
            <person name="Westerholm-Parvinen A."/>
            <person name="Schoch C.L."/>
            <person name="Yao J."/>
            <person name="Barabote R."/>
            <person name="Nelson M.A."/>
            <person name="Detter C."/>
            <person name="Bruce D."/>
            <person name="Kuske C.R."/>
            <person name="Xie G."/>
            <person name="Richardson P."/>
            <person name="Rokhsar D.S."/>
            <person name="Lucas S.M."/>
            <person name="Rubin E.M."/>
            <person name="Dunn-Coleman N."/>
            <person name="Ward M."/>
            <person name="Brettin T.S."/>
        </authorList>
    </citation>
    <scope>NUCLEOTIDE SEQUENCE [LARGE SCALE GENOMIC DNA]</scope>
    <source>
        <strain evidence="4 5">QM6a</strain>
    </source>
</reference>
<evidence type="ECO:0000256" key="1">
    <source>
        <dbReference type="SAM" id="MobiDB-lite"/>
    </source>
</evidence>
<feature type="region of interest" description="Disordered" evidence="1">
    <location>
        <begin position="126"/>
        <end position="154"/>
    </location>
</feature>
<keyword evidence="2" id="KW-0472">Membrane</keyword>
<keyword evidence="2" id="KW-0812">Transmembrane</keyword>
<proteinExistence type="predicted"/>
<keyword evidence="3" id="KW-0732">Signal</keyword>
<protein>
    <submittedName>
        <fullName evidence="4">Predicted protein</fullName>
    </submittedName>
</protein>
<dbReference type="GeneID" id="18480686"/>
<gene>
    <name evidence="4" type="ORF">TRIREDRAFT_103798</name>
</gene>
<accession>G0R9V1</accession>
<dbReference type="AlphaFoldDB" id="G0R9V1"/>
<feature type="signal peptide" evidence="3">
    <location>
        <begin position="1"/>
        <end position="28"/>
    </location>
</feature>
<dbReference type="KEGG" id="tre:TRIREDRAFT_103798"/>
<keyword evidence="2" id="KW-1133">Transmembrane helix</keyword>
<dbReference type="EMBL" id="GL985057">
    <property type="protein sequence ID" value="EGR51746.1"/>
    <property type="molecule type" value="Genomic_DNA"/>
</dbReference>
<keyword evidence="5" id="KW-1185">Reference proteome</keyword>
<feature type="chain" id="PRO_5003408147" evidence="3">
    <location>
        <begin position="29"/>
        <end position="154"/>
    </location>
</feature>
<dbReference type="Proteomes" id="UP000008984">
    <property type="component" value="Unassembled WGS sequence"/>
</dbReference>
<feature type="region of interest" description="Disordered" evidence="1">
    <location>
        <begin position="64"/>
        <end position="93"/>
    </location>
</feature>
<organism evidence="5">
    <name type="scientific">Hypocrea jecorina (strain QM6a)</name>
    <name type="common">Trichoderma reesei</name>
    <dbReference type="NCBI Taxonomy" id="431241"/>
    <lineage>
        <taxon>Eukaryota</taxon>
        <taxon>Fungi</taxon>
        <taxon>Dikarya</taxon>
        <taxon>Ascomycota</taxon>
        <taxon>Pezizomycotina</taxon>
        <taxon>Sordariomycetes</taxon>
        <taxon>Hypocreomycetidae</taxon>
        <taxon>Hypocreales</taxon>
        <taxon>Hypocreaceae</taxon>
        <taxon>Trichoderma</taxon>
    </lineage>
</organism>
<name>G0R9V1_HYPJQ</name>
<feature type="transmembrane region" description="Helical" evidence="2">
    <location>
        <begin position="109"/>
        <end position="126"/>
    </location>
</feature>